<keyword evidence="1" id="KW-0808">Transferase</keyword>
<comment type="function">
    <text evidence="1">Probably involved in the RNA silencing pathway and required for the generation of small interfering RNAs (siRNAs).</text>
</comment>
<comment type="catalytic activity">
    <reaction evidence="1">
        <text>RNA(n) + a ribonucleoside 5'-triphosphate = RNA(n+1) + diphosphate</text>
        <dbReference type="Rhea" id="RHEA:21248"/>
        <dbReference type="Rhea" id="RHEA-COMP:14527"/>
        <dbReference type="Rhea" id="RHEA-COMP:17342"/>
        <dbReference type="ChEBI" id="CHEBI:33019"/>
        <dbReference type="ChEBI" id="CHEBI:61557"/>
        <dbReference type="ChEBI" id="CHEBI:140395"/>
        <dbReference type="EC" id="2.7.7.48"/>
    </reaction>
</comment>
<reference evidence="4" key="1">
    <citation type="journal article" date="2018" name="DNA Res.">
        <title>Multiple hybrid de novo genome assembly of finger millet, an orphan allotetraploid crop.</title>
        <authorList>
            <person name="Hatakeyama M."/>
            <person name="Aluri S."/>
            <person name="Balachadran M.T."/>
            <person name="Sivarajan S.R."/>
            <person name="Patrignani A."/>
            <person name="Gruter S."/>
            <person name="Poveda L."/>
            <person name="Shimizu-Inatsugi R."/>
            <person name="Baeten J."/>
            <person name="Francoijs K.J."/>
            <person name="Nataraja K.N."/>
            <person name="Reddy Y.A.N."/>
            <person name="Phadnis S."/>
            <person name="Ravikumar R.L."/>
            <person name="Schlapbach R."/>
            <person name="Sreeman S.M."/>
            <person name="Shimizu K.K."/>
        </authorList>
    </citation>
    <scope>NUCLEOTIDE SEQUENCE</scope>
</reference>
<comment type="caution">
    <text evidence="4">The sequence shown here is derived from an EMBL/GenBank/DDBJ whole genome shotgun (WGS) entry which is preliminary data.</text>
</comment>
<comment type="similarity">
    <text evidence="1">Belongs to the RdRP family.</text>
</comment>
<evidence type="ECO:0000313" key="4">
    <source>
        <dbReference type="EMBL" id="GJN40567.1"/>
    </source>
</evidence>
<dbReference type="PANTHER" id="PTHR23079">
    <property type="entry name" value="RNA-DEPENDENT RNA POLYMERASE"/>
    <property type="match status" value="1"/>
</dbReference>
<evidence type="ECO:0000256" key="1">
    <source>
        <dbReference type="RuleBase" id="RU363098"/>
    </source>
</evidence>
<feature type="region of interest" description="Disordered" evidence="2">
    <location>
        <begin position="1"/>
        <end position="121"/>
    </location>
</feature>
<accession>A0AAV5G0T5</accession>
<keyword evidence="1" id="KW-0696">RNA-directed RNA polymerase</keyword>
<evidence type="ECO:0000256" key="2">
    <source>
        <dbReference type="SAM" id="MobiDB-lite"/>
    </source>
</evidence>
<dbReference type="GO" id="GO:0030422">
    <property type="term" value="P:siRNA processing"/>
    <property type="evidence" value="ECO:0007669"/>
    <property type="project" value="TreeGrafter"/>
</dbReference>
<feature type="compositionally biased region" description="Basic residues" evidence="2">
    <location>
        <begin position="111"/>
        <end position="121"/>
    </location>
</feature>
<keyword evidence="1" id="KW-0694">RNA-binding</keyword>
<name>A0AAV5G0T5_ELECO</name>
<organism evidence="4 5">
    <name type="scientific">Eleusine coracana subsp. coracana</name>
    <dbReference type="NCBI Taxonomy" id="191504"/>
    <lineage>
        <taxon>Eukaryota</taxon>
        <taxon>Viridiplantae</taxon>
        <taxon>Streptophyta</taxon>
        <taxon>Embryophyta</taxon>
        <taxon>Tracheophyta</taxon>
        <taxon>Spermatophyta</taxon>
        <taxon>Magnoliopsida</taxon>
        <taxon>Liliopsida</taxon>
        <taxon>Poales</taxon>
        <taxon>Poaceae</taxon>
        <taxon>PACMAD clade</taxon>
        <taxon>Chloridoideae</taxon>
        <taxon>Cynodonteae</taxon>
        <taxon>Eleusininae</taxon>
        <taxon>Eleusine</taxon>
    </lineage>
</organism>
<dbReference type="PANTHER" id="PTHR23079:SF55">
    <property type="entry name" value="RNA-DIRECTED RNA POLYMERASE"/>
    <property type="match status" value="1"/>
</dbReference>
<dbReference type="Pfam" id="PF05183">
    <property type="entry name" value="RdRP"/>
    <property type="match status" value="1"/>
</dbReference>
<protein>
    <recommendedName>
        <fullName evidence="1">RNA-dependent RNA polymerase</fullName>
        <ecNumber evidence="1">2.7.7.48</ecNumber>
    </recommendedName>
</protein>
<evidence type="ECO:0000313" key="5">
    <source>
        <dbReference type="Proteomes" id="UP001054889"/>
    </source>
</evidence>
<dbReference type="InterPro" id="IPR007855">
    <property type="entry name" value="RDRP"/>
</dbReference>
<feature type="compositionally biased region" description="Low complexity" evidence="2">
    <location>
        <begin position="41"/>
        <end position="57"/>
    </location>
</feature>
<feature type="domain" description="RDRP core" evidence="3">
    <location>
        <begin position="119"/>
        <end position="245"/>
    </location>
</feature>
<evidence type="ECO:0000259" key="3">
    <source>
        <dbReference type="Pfam" id="PF05183"/>
    </source>
</evidence>
<keyword evidence="1" id="KW-0548">Nucleotidyltransferase</keyword>
<reference evidence="4" key="2">
    <citation type="submission" date="2021-12" db="EMBL/GenBank/DDBJ databases">
        <title>Resequencing data analysis of finger millet.</title>
        <authorList>
            <person name="Hatakeyama M."/>
            <person name="Aluri S."/>
            <person name="Balachadran M.T."/>
            <person name="Sivarajan S.R."/>
            <person name="Poveda L."/>
            <person name="Shimizu-Inatsugi R."/>
            <person name="Schlapbach R."/>
            <person name="Sreeman S.M."/>
            <person name="Shimizu K.K."/>
        </authorList>
    </citation>
    <scope>NUCLEOTIDE SEQUENCE</scope>
</reference>
<dbReference type="Proteomes" id="UP001054889">
    <property type="component" value="Unassembled WGS sequence"/>
</dbReference>
<dbReference type="InterPro" id="IPR057596">
    <property type="entry name" value="RDRP_core"/>
</dbReference>
<gene>
    <name evidence="4" type="primary">gb29798</name>
    <name evidence="4" type="ORF">PR202_gb29798</name>
</gene>
<keyword evidence="1" id="KW-0943">RNA-mediated gene silencing</keyword>
<sequence length="247" mass="27272">MGHLVAQPLLGSAQPHSCRVRPSYPGAAQQPSSRELGQPCGRAHGGAAAVAGAAPKRGSADRGQGRKRRGTRNSKEESAATGLTGIKANGGQRRNKLGDGRRPEKLGARLPFKRKQNRNRPKRAYTSRFLIALLHYGRVKEEYFVYLLRKALEDVKKVRHTAKDSLEVRFAVAFNHADLDDSMSARMILSGIQPENEAYLQYQLALMTKQERKGLQEGRIPIDECYNLMGTTDPTGTLKPDQVCIIL</sequence>
<dbReference type="EMBL" id="BQKI01000148">
    <property type="protein sequence ID" value="GJN40567.1"/>
    <property type="molecule type" value="Genomic_DNA"/>
</dbReference>
<keyword evidence="5" id="KW-1185">Reference proteome</keyword>
<dbReference type="EC" id="2.7.7.48" evidence="1"/>
<dbReference type="AlphaFoldDB" id="A0AAV5G0T5"/>
<proteinExistence type="inferred from homology"/>
<feature type="compositionally biased region" description="Basic and acidic residues" evidence="2">
    <location>
        <begin position="96"/>
        <end position="107"/>
    </location>
</feature>
<dbReference type="GO" id="GO:0003968">
    <property type="term" value="F:RNA-directed RNA polymerase activity"/>
    <property type="evidence" value="ECO:0007669"/>
    <property type="project" value="UniProtKB-KW"/>
</dbReference>
<dbReference type="GO" id="GO:0003723">
    <property type="term" value="F:RNA binding"/>
    <property type="evidence" value="ECO:0007669"/>
    <property type="project" value="UniProtKB-KW"/>
</dbReference>
<dbReference type="GO" id="GO:0031380">
    <property type="term" value="C:nuclear RNA-directed RNA polymerase complex"/>
    <property type="evidence" value="ECO:0007669"/>
    <property type="project" value="TreeGrafter"/>
</dbReference>